<evidence type="ECO:0000256" key="2">
    <source>
        <dbReference type="ARBA" id="ARBA00012483"/>
    </source>
</evidence>
<comment type="catalytic activity">
    <reaction evidence="1">
        <text>S-ubiquitinyl-[E2 ubiquitin-conjugating enzyme]-L-cysteine + [acceptor protein]-L-lysine = [E2 ubiquitin-conjugating enzyme]-L-cysteine + N(6)-ubiquitinyl-[acceptor protein]-L-lysine.</text>
        <dbReference type="EC" id="2.3.2.27"/>
    </reaction>
</comment>
<evidence type="ECO:0000256" key="8">
    <source>
        <dbReference type="PROSITE-ProRule" id="PRU00175"/>
    </source>
</evidence>
<evidence type="ECO:0000259" key="10">
    <source>
        <dbReference type="PROSITE" id="PS50089"/>
    </source>
</evidence>
<evidence type="ECO:0000256" key="4">
    <source>
        <dbReference type="ARBA" id="ARBA00022723"/>
    </source>
</evidence>
<accession>A0ABD1FDH1</accession>
<feature type="compositionally biased region" description="Basic residues" evidence="9">
    <location>
        <begin position="60"/>
        <end position="72"/>
    </location>
</feature>
<evidence type="ECO:0000256" key="3">
    <source>
        <dbReference type="ARBA" id="ARBA00022679"/>
    </source>
</evidence>
<proteinExistence type="predicted"/>
<feature type="domain" description="RING-type" evidence="10">
    <location>
        <begin position="83"/>
        <end position="122"/>
    </location>
</feature>
<dbReference type="GO" id="GO:0008270">
    <property type="term" value="F:zinc ion binding"/>
    <property type="evidence" value="ECO:0007669"/>
    <property type="project" value="UniProtKB-KW"/>
</dbReference>
<dbReference type="PROSITE" id="PS50089">
    <property type="entry name" value="ZF_RING_2"/>
    <property type="match status" value="1"/>
</dbReference>
<evidence type="ECO:0000256" key="6">
    <source>
        <dbReference type="ARBA" id="ARBA00022786"/>
    </source>
</evidence>
<dbReference type="InterPro" id="IPR013083">
    <property type="entry name" value="Znf_RING/FYVE/PHD"/>
</dbReference>
<dbReference type="SMART" id="SM00744">
    <property type="entry name" value="RINGv"/>
    <property type="match status" value="1"/>
</dbReference>
<dbReference type="EMBL" id="JBDJPC010000001">
    <property type="protein sequence ID" value="KAL1517317.1"/>
    <property type="molecule type" value="Genomic_DNA"/>
</dbReference>
<reference evidence="11 12" key="1">
    <citation type="submission" date="2024-05" db="EMBL/GenBank/DDBJ databases">
        <title>Genetic variation in Jamaican populations of the coffee berry borer (Hypothenemus hampei).</title>
        <authorList>
            <person name="Errbii M."/>
            <person name="Myrie A."/>
        </authorList>
    </citation>
    <scope>NUCLEOTIDE SEQUENCE [LARGE SCALE GENOMIC DNA]</scope>
    <source>
        <strain evidence="11">JA-Hopewell-2020-01-JO</strain>
        <tissue evidence="11">Whole body</tissue>
    </source>
</reference>
<dbReference type="EC" id="2.3.2.27" evidence="2"/>
<keyword evidence="4" id="KW-0479">Metal-binding</keyword>
<dbReference type="InterPro" id="IPR001841">
    <property type="entry name" value="Znf_RING"/>
</dbReference>
<evidence type="ECO:0000256" key="9">
    <source>
        <dbReference type="SAM" id="MobiDB-lite"/>
    </source>
</evidence>
<gene>
    <name evidence="11" type="ORF">ABEB36_001096</name>
</gene>
<dbReference type="PANTHER" id="PTHR22937:SF65">
    <property type="entry name" value="E3 UBIQUITIN-PROTEIN LIGASE ARK2C"/>
    <property type="match status" value="1"/>
</dbReference>
<dbReference type="InterPro" id="IPR045191">
    <property type="entry name" value="MBR1/2-like"/>
</dbReference>
<name>A0ABD1FDH1_HYPHA</name>
<feature type="region of interest" description="Disordered" evidence="9">
    <location>
        <begin position="31"/>
        <end position="72"/>
    </location>
</feature>
<organism evidence="11 12">
    <name type="scientific">Hypothenemus hampei</name>
    <name type="common">Coffee berry borer</name>
    <dbReference type="NCBI Taxonomy" id="57062"/>
    <lineage>
        <taxon>Eukaryota</taxon>
        <taxon>Metazoa</taxon>
        <taxon>Ecdysozoa</taxon>
        <taxon>Arthropoda</taxon>
        <taxon>Hexapoda</taxon>
        <taxon>Insecta</taxon>
        <taxon>Pterygota</taxon>
        <taxon>Neoptera</taxon>
        <taxon>Endopterygota</taxon>
        <taxon>Coleoptera</taxon>
        <taxon>Polyphaga</taxon>
        <taxon>Cucujiformia</taxon>
        <taxon>Curculionidae</taxon>
        <taxon>Scolytinae</taxon>
        <taxon>Hypothenemus</taxon>
    </lineage>
</organism>
<protein>
    <recommendedName>
        <fullName evidence="2">RING-type E3 ubiquitin transferase</fullName>
        <ecNumber evidence="2">2.3.2.27</ecNumber>
    </recommendedName>
</protein>
<keyword evidence="6" id="KW-0833">Ubl conjugation pathway</keyword>
<dbReference type="Proteomes" id="UP001566132">
    <property type="component" value="Unassembled WGS sequence"/>
</dbReference>
<evidence type="ECO:0000313" key="11">
    <source>
        <dbReference type="EMBL" id="KAL1517317.1"/>
    </source>
</evidence>
<dbReference type="Gene3D" id="3.30.40.10">
    <property type="entry name" value="Zinc/RING finger domain, C3HC4 (zinc finger)"/>
    <property type="match status" value="1"/>
</dbReference>
<sequence>MFRIIAFGIAIIVGVIAAGVFVLNENQAIEHEPPAPQPRQRRRFNNTGNNEQPISSNSFARRRKGNGQYKYKKQNNSDNVDFCGICLESNLVIFRPINCNHFFHKECILKWFTQKKDCPICRVPSNGIVEIELRPGF</sequence>
<comment type="caution">
    <text evidence="11">The sequence shown here is derived from an EMBL/GenBank/DDBJ whole genome shotgun (WGS) entry which is preliminary data.</text>
</comment>
<evidence type="ECO:0000256" key="7">
    <source>
        <dbReference type="ARBA" id="ARBA00022833"/>
    </source>
</evidence>
<dbReference type="SMART" id="SM00184">
    <property type="entry name" value="RING"/>
    <property type="match status" value="1"/>
</dbReference>
<dbReference type="PANTHER" id="PTHR22937">
    <property type="entry name" value="E3 UBIQUITIN-PROTEIN LIGASE RNF165"/>
    <property type="match status" value="1"/>
</dbReference>
<keyword evidence="12" id="KW-1185">Reference proteome</keyword>
<evidence type="ECO:0000256" key="5">
    <source>
        <dbReference type="ARBA" id="ARBA00022771"/>
    </source>
</evidence>
<keyword evidence="3" id="KW-0808">Transferase</keyword>
<evidence type="ECO:0000256" key="1">
    <source>
        <dbReference type="ARBA" id="ARBA00000900"/>
    </source>
</evidence>
<feature type="compositionally biased region" description="Polar residues" evidence="9">
    <location>
        <begin position="45"/>
        <end position="59"/>
    </location>
</feature>
<dbReference type="SUPFAM" id="SSF57850">
    <property type="entry name" value="RING/U-box"/>
    <property type="match status" value="1"/>
</dbReference>
<evidence type="ECO:0000313" key="12">
    <source>
        <dbReference type="Proteomes" id="UP001566132"/>
    </source>
</evidence>
<dbReference type="Pfam" id="PF13639">
    <property type="entry name" value="zf-RING_2"/>
    <property type="match status" value="1"/>
</dbReference>
<dbReference type="GO" id="GO:0061630">
    <property type="term" value="F:ubiquitin protein ligase activity"/>
    <property type="evidence" value="ECO:0007669"/>
    <property type="project" value="UniProtKB-EC"/>
</dbReference>
<keyword evidence="7" id="KW-0862">Zinc</keyword>
<dbReference type="InterPro" id="IPR011016">
    <property type="entry name" value="Znf_RING-CH"/>
</dbReference>
<keyword evidence="5 8" id="KW-0863">Zinc-finger</keyword>
<dbReference type="AlphaFoldDB" id="A0ABD1FDH1"/>